<evidence type="ECO:0000313" key="4">
    <source>
        <dbReference type="EMBL" id="MEC3861312.1"/>
    </source>
</evidence>
<evidence type="ECO:0000256" key="2">
    <source>
        <dbReference type="ARBA" id="ARBA00023002"/>
    </source>
</evidence>
<dbReference type="InterPro" id="IPR002347">
    <property type="entry name" value="SDR_fam"/>
</dbReference>
<dbReference type="RefSeq" id="WP_326297028.1">
    <property type="nucleotide sequence ID" value="NZ_JAYLLH010000009.1"/>
</dbReference>
<proteinExistence type="inferred from homology"/>
<name>A0ABU6HGT1_9RHOB</name>
<reference evidence="4 5" key="1">
    <citation type="submission" date="2024-01" db="EMBL/GenBank/DDBJ databases">
        <title>Mesobacterium rodlantinim sp. nov., isolated from shallow sea hydrothermal systems off Kueishantao Island.</title>
        <authorList>
            <person name="Su Z."/>
            <person name="Tang K."/>
        </authorList>
    </citation>
    <scope>NUCLEOTIDE SEQUENCE [LARGE SCALE GENOMIC DNA]</scope>
    <source>
        <strain evidence="4 5">TK19101</strain>
    </source>
</reference>
<organism evidence="4 5">
    <name type="scientific">Mesobacterium hydrothermale</name>
    <dbReference type="NCBI Taxonomy" id="3111907"/>
    <lineage>
        <taxon>Bacteria</taxon>
        <taxon>Pseudomonadati</taxon>
        <taxon>Pseudomonadota</taxon>
        <taxon>Alphaproteobacteria</taxon>
        <taxon>Rhodobacterales</taxon>
        <taxon>Roseobacteraceae</taxon>
        <taxon>Mesobacterium</taxon>
    </lineage>
</organism>
<comment type="caution">
    <text evidence="4">The sequence shown here is derived from an EMBL/GenBank/DDBJ whole genome shotgun (WGS) entry which is preliminary data.</text>
</comment>
<dbReference type="EMBL" id="JAYLLH010000009">
    <property type="protein sequence ID" value="MEC3861312.1"/>
    <property type="molecule type" value="Genomic_DNA"/>
</dbReference>
<dbReference type="InterPro" id="IPR036291">
    <property type="entry name" value="NAD(P)-bd_dom_sf"/>
</dbReference>
<evidence type="ECO:0000256" key="1">
    <source>
        <dbReference type="ARBA" id="ARBA00006484"/>
    </source>
</evidence>
<gene>
    <name evidence="4" type="ORF">VK792_08450</name>
</gene>
<dbReference type="Gene3D" id="3.40.50.720">
    <property type="entry name" value="NAD(P)-binding Rossmann-like Domain"/>
    <property type="match status" value="1"/>
</dbReference>
<dbReference type="PANTHER" id="PTHR44196">
    <property type="entry name" value="DEHYDROGENASE/REDUCTASE SDR FAMILY MEMBER 7B"/>
    <property type="match status" value="1"/>
</dbReference>
<dbReference type="PRINTS" id="PR00081">
    <property type="entry name" value="GDHRDH"/>
</dbReference>
<dbReference type="Proteomes" id="UP001348149">
    <property type="component" value="Unassembled WGS sequence"/>
</dbReference>
<dbReference type="Pfam" id="PF00106">
    <property type="entry name" value="adh_short"/>
    <property type="match status" value="1"/>
</dbReference>
<dbReference type="PANTHER" id="PTHR44196:SF1">
    <property type="entry name" value="DEHYDROGENASE_REDUCTASE SDR FAMILY MEMBER 7B"/>
    <property type="match status" value="1"/>
</dbReference>
<protein>
    <submittedName>
        <fullName evidence="4">SDR family NAD(P)-dependent oxidoreductase</fullName>
    </submittedName>
</protein>
<dbReference type="PRINTS" id="PR00080">
    <property type="entry name" value="SDRFAMILY"/>
</dbReference>
<keyword evidence="5" id="KW-1185">Reference proteome</keyword>
<comment type="similarity">
    <text evidence="1 3">Belongs to the short-chain dehydrogenases/reductases (SDR) family.</text>
</comment>
<evidence type="ECO:0000256" key="3">
    <source>
        <dbReference type="RuleBase" id="RU000363"/>
    </source>
</evidence>
<sequence>MTTLTVSDGCVVLTGAGSGLGRAMAVALTARGFTVFGFGRTPGALRETHAQCHGGAFYPVAQDVADSVSVAEEIDRIEADHGPIALLINNAATYPKVDFLEASASDFMAVVNTNLGGMVNCSHAVLRHMAERGRGRVLNVATFADLNPLPTSSAYSVSKGAARILTRALVADLGDRFPDIVIGDWMPGMLKTRMGIPDGLPPEVSAEWGVALALWADPALNGTTFEQNTEVLPPIGLKGKIKALLTGKRRKPRVIG</sequence>
<evidence type="ECO:0000313" key="5">
    <source>
        <dbReference type="Proteomes" id="UP001348149"/>
    </source>
</evidence>
<keyword evidence="2" id="KW-0560">Oxidoreductase</keyword>
<accession>A0ABU6HGT1</accession>
<dbReference type="CDD" id="cd05233">
    <property type="entry name" value="SDR_c"/>
    <property type="match status" value="1"/>
</dbReference>
<dbReference type="SUPFAM" id="SSF51735">
    <property type="entry name" value="NAD(P)-binding Rossmann-fold domains"/>
    <property type="match status" value="1"/>
</dbReference>